<accession>A0A087CVT2</accession>
<keyword evidence="3" id="KW-1185">Reference proteome</keyword>
<dbReference type="eggNOG" id="COG4932">
    <property type="taxonomic scope" value="Bacteria"/>
</dbReference>
<dbReference type="EMBL" id="JGZL01000012">
    <property type="protein sequence ID" value="KFI87382.1"/>
    <property type="molecule type" value="Genomic_DNA"/>
</dbReference>
<organism evidence="2 3">
    <name type="scientific">Bifidobacterium ruminantium</name>
    <dbReference type="NCBI Taxonomy" id="78346"/>
    <lineage>
        <taxon>Bacteria</taxon>
        <taxon>Bacillati</taxon>
        <taxon>Actinomycetota</taxon>
        <taxon>Actinomycetes</taxon>
        <taxon>Bifidobacteriales</taxon>
        <taxon>Bifidobacteriaceae</taxon>
        <taxon>Bifidobacterium</taxon>
    </lineage>
</organism>
<dbReference type="InterPro" id="IPR038174">
    <property type="entry name" value="Strep_pil_link_sf"/>
</dbReference>
<dbReference type="Gene3D" id="2.60.40.3050">
    <property type="match status" value="1"/>
</dbReference>
<keyword evidence="1" id="KW-1133">Transmembrane helix</keyword>
<protein>
    <recommendedName>
        <fullName evidence="4">Cell surface protein</fullName>
    </recommendedName>
</protein>
<keyword evidence="1" id="KW-0472">Membrane</keyword>
<comment type="caution">
    <text evidence="2">The sequence shown here is derived from an EMBL/GenBank/DDBJ whole genome shotgun (WGS) entry which is preliminary data.</text>
</comment>
<evidence type="ECO:0008006" key="4">
    <source>
        <dbReference type="Google" id="ProtNLM"/>
    </source>
</evidence>
<feature type="transmembrane region" description="Helical" evidence="1">
    <location>
        <begin position="269"/>
        <end position="292"/>
    </location>
</feature>
<name>A0A087CVT2_BIFRU</name>
<keyword evidence="1" id="KW-0812">Transmembrane</keyword>
<reference evidence="2 3" key="1">
    <citation type="submission" date="2014-03" db="EMBL/GenBank/DDBJ databases">
        <title>Genomics of Bifidobacteria.</title>
        <authorList>
            <person name="Ventura M."/>
            <person name="Milani C."/>
            <person name="Lugli G.A."/>
        </authorList>
    </citation>
    <scope>NUCLEOTIDE SEQUENCE [LARGE SCALE GENOMIC DNA]</scope>
    <source>
        <strain evidence="2 3">LMG 21811</strain>
    </source>
</reference>
<dbReference type="Proteomes" id="UP000029078">
    <property type="component" value="Unassembled WGS sequence"/>
</dbReference>
<proteinExistence type="predicted"/>
<evidence type="ECO:0000313" key="3">
    <source>
        <dbReference type="Proteomes" id="UP000029078"/>
    </source>
</evidence>
<sequence>MLIAPSAQANDTSNVPYNNHVVKDTVSPSGTSIDLFDYWVQTYHQADGTDASNQRNMGINNGKQLKFTYSGFGNMGQSVNAWTGSARPNFNIVQNTLVNGYPQLKAGRQYDSNKTTDGTQSLDYLFDPASTDSATQYRKTYTNLKGLLQLKNGYYTYDSAKNFAALVTKAGDFATIGFGEFSFSKPGAYVYKVTEVAGSDATLSYATNVRYLRFRVEGDQMKGVYSVIATTPGYDATTATDENDGAAFVNVCRSAEQLPLTGGLTTRNFLIGGGIVGLLAVIAGFAVHEWWLR</sequence>
<gene>
    <name evidence="2" type="ORF">BRUM_0518</name>
</gene>
<evidence type="ECO:0000313" key="2">
    <source>
        <dbReference type="EMBL" id="KFI87382.1"/>
    </source>
</evidence>
<dbReference type="RefSeq" id="WP_152571336.1">
    <property type="nucleotide sequence ID" value="NZ_JGZL01000012.1"/>
</dbReference>
<dbReference type="AlphaFoldDB" id="A0A087CVT2"/>
<evidence type="ECO:0000256" key="1">
    <source>
        <dbReference type="SAM" id="Phobius"/>
    </source>
</evidence>